<organism evidence="2 3">
    <name type="scientific">Marivivens donghaensis</name>
    <dbReference type="NCBI Taxonomy" id="1699413"/>
    <lineage>
        <taxon>Bacteria</taxon>
        <taxon>Pseudomonadati</taxon>
        <taxon>Pseudomonadota</taxon>
        <taxon>Alphaproteobacteria</taxon>
        <taxon>Rhodobacterales</taxon>
        <taxon>Paracoccaceae</taxon>
        <taxon>Marivivens group</taxon>
        <taxon>Marivivens</taxon>
    </lineage>
</organism>
<protein>
    <recommendedName>
        <fullName evidence="1">DUF7742 domain-containing protein</fullName>
    </recommendedName>
</protein>
<sequence length="97" mass="10848">MRPVILADLEAVASVLLAAPKEHWRTLSLAIIEAARIADKYRKNTGKRHPHWGNGSLVDAVQSRTRADLPRPGDPQYLSAVQCVVSAVLERRDHNFR</sequence>
<comment type="caution">
    <text evidence="2">The sequence shown here is derived from an EMBL/GenBank/DDBJ whole genome shotgun (WGS) entry which is preliminary data.</text>
</comment>
<dbReference type="RefSeq" id="WP_167638053.1">
    <property type="nucleotide sequence ID" value="NZ_JAATOP010000005.1"/>
</dbReference>
<feature type="domain" description="DUF7742" evidence="1">
    <location>
        <begin position="2"/>
        <end position="87"/>
    </location>
</feature>
<accession>A0ABX0VZK0</accession>
<dbReference type="Pfam" id="PF24891">
    <property type="entry name" value="DUF7742"/>
    <property type="match status" value="1"/>
</dbReference>
<reference evidence="2 3" key="1">
    <citation type="submission" date="2020-03" db="EMBL/GenBank/DDBJ databases">
        <title>Bacterial isolates of synthetic phycosphere.</title>
        <authorList>
            <person name="Fu H."/>
            <person name="Moran M.A."/>
        </authorList>
    </citation>
    <scope>NUCLEOTIDE SEQUENCE [LARGE SCALE GENOMIC DNA]</scope>
    <source>
        <strain evidence="2 3">HF1</strain>
    </source>
</reference>
<dbReference type="InterPro" id="IPR056644">
    <property type="entry name" value="DUF7742"/>
</dbReference>
<evidence type="ECO:0000259" key="1">
    <source>
        <dbReference type="Pfam" id="PF24891"/>
    </source>
</evidence>
<evidence type="ECO:0000313" key="2">
    <source>
        <dbReference type="EMBL" id="NIY72676.1"/>
    </source>
</evidence>
<keyword evidence="3" id="KW-1185">Reference proteome</keyword>
<dbReference type="Proteomes" id="UP000709466">
    <property type="component" value="Unassembled WGS sequence"/>
</dbReference>
<gene>
    <name evidence="2" type="ORF">HCZ30_09535</name>
</gene>
<name>A0ABX0VZK0_9RHOB</name>
<evidence type="ECO:0000313" key="3">
    <source>
        <dbReference type="Proteomes" id="UP000709466"/>
    </source>
</evidence>
<proteinExistence type="predicted"/>
<dbReference type="EMBL" id="JAATOP010000005">
    <property type="protein sequence ID" value="NIY72676.1"/>
    <property type="molecule type" value="Genomic_DNA"/>
</dbReference>